<dbReference type="OrthoDB" id="3216131at2"/>
<sequence length="96" mass="11067">MNELGSILLILLRLFSMILVWRILIEMIQSFSRSFRPPRWFAVIGEVIFTITDPPVKLLRKLIPPVRMGGVALDVSVLVLFFLIIVLQIVVQLVFF</sequence>
<reference evidence="2 3" key="1">
    <citation type="submission" date="2017-10" db="EMBL/GenBank/DDBJ databases">
        <title>Sequencing the genomes of 1000 actinobacteria strains.</title>
        <authorList>
            <person name="Klenk H.-P."/>
        </authorList>
    </citation>
    <scope>NUCLEOTIDE SEQUENCE [LARGE SCALE GENOMIC DNA]</scope>
    <source>
        <strain evidence="2 3">DSM 20688</strain>
    </source>
</reference>
<accession>A0A2A9DR76</accession>
<evidence type="ECO:0000313" key="3">
    <source>
        <dbReference type="Proteomes" id="UP000221653"/>
    </source>
</evidence>
<protein>
    <submittedName>
        <fullName evidence="2">YggT family protein</fullName>
    </submittedName>
</protein>
<organism evidence="2 3">
    <name type="scientific">Corynebacterium renale</name>
    <dbReference type="NCBI Taxonomy" id="1724"/>
    <lineage>
        <taxon>Bacteria</taxon>
        <taxon>Bacillati</taxon>
        <taxon>Actinomycetota</taxon>
        <taxon>Actinomycetes</taxon>
        <taxon>Mycobacteriales</taxon>
        <taxon>Corynebacteriaceae</taxon>
        <taxon>Corynebacterium</taxon>
    </lineage>
</organism>
<dbReference type="Pfam" id="PF02325">
    <property type="entry name" value="CCB3_YggT"/>
    <property type="match status" value="1"/>
</dbReference>
<comment type="caution">
    <text evidence="2">The sequence shown here is derived from an EMBL/GenBank/DDBJ whole genome shotgun (WGS) entry which is preliminary data.</text>
</comment>
<dbReference type="RefSeq" id="WP_048379364.1">
    <property type="nucleotide sequence ID" value="NZ_LDYE01000003.1"/>
</dbReference>
<feature type="transmembrane region" description="Helical" evidence="1">
    <location>
        <begin position="71"/>
        <end position="95"/>
    </location>
</feature>
<keyword evidence="1" id="KW-1133">Transmembrane helix</keyword>
<dbReference type="InterPro" id="IPR003425">
    <property type="entry name" value="CCB3/YggT"/>
</dbReference>
<dbReference type="GO" id="GO:0016020">
    <property type="term" value="C:membrane"/>
    <property type="evidence" value="ECO:0007669"/>
    <property type="project" value="InterPro"/>
</dbReference>
<proteinExistence type="predicted"/>
<gene>
    <name evidence="2" type="ORF">ATK06_1520</name>
</gene>
<keyword evidence="3" id="KW-1185">Reference proteome</keyword>
<dbReference type="STRING" id="1724.GCA_001044175_01186"/>
<name>A0A2A9DR76_9CORY</name>
<keyword evidence="1" id="KW-0812">Transmembrane</keyword>
<evidence type="ECO:0000256" key="1">
    <source>
        <dbReference type="SAM" id="Phobius"/>
    </source>
</evidence>
<evidence type="ECO:0000313" key="2">
    <source>
        <dbReference type="EMBL" id="PFG28409.1"/>
    </source>
</evidence>
<feature type="transmembrane region" description="Helical" evidence="1">
    <location>
        <begin position="6"/>
        <end position="25"/>
    </location>
</feature>
<dbReference type="EMBL" id="PDJF01000001">
    <property type="protein sequence ID" value="PFG28409.1"/>
    <property type="molecule type" value="Genomic_DNA"/>
</dbReference>
<dbReference type="AlphaFoldDB" id="A0A2A9DR76"/>
<dbReference type="Proteomes" id="UP000221653">
    <property type="component" value="Unassembled WGS sequence"/>
</dbReference>
<keyword evidence="1" id="KW-0472">Membrane</keyword>